<keyword evidence="2" id="KW-0812">Transmembrane</keyword>
<dbReference type="Proteomes" id="UP000244729">
    <property type="component" value="Chromosome"/>
</dbReference>
<keyword evidence="2" id="KW-0472">Membrane</keyword>
<evidence type="ECO:0000313" key="4">
    <source>
        <dbReference type="EMBL" id="AWB94409.1"/>
    </source>
</evidence>
<dbReference type="Pfam" id="PF13349">
    <property type="entry name" value="DUF4097"/>
    <property type="match status" value="1"/>
</dbReference>
<dbReference type="EMBL" id="CP028913">
    <property type="protein sequence ID" value="AWB94409.1"/>
    <property type="molecule type" value="Genomic_DNA"/>
</dbReference>
<organism evidence="4 5">
    <name type="scientific">Agromyces badenianii</name>
    <dbReference type="NCBI Taxonomy" id="2080742"/>
    <lineage>
        <taxon>Bacteria</taxon>
        <taxon>Bacillati</taxon>
        <taxon>Actinomycetota</taxon>
        <taxon>Actinomycetes</taxon>
        <taxon>Micrococcales</taxon>
        <taxon>Microbacteriaceae</taxon>
        <taxon>Agromyces</taxon>
    </lineage>
</organism>
<dbReference type="AlphaFoldDB" id="A0A2S0WSU8"/>
<dbReference type="InterPro" id="IPR025164">
    <property type="entry name" value="Toastrack_DUF4097"/>
</dbReference>
<keyword evidence="5" id="KW-1185">Reference proteome</keyword>
<gene>
    <name evidence="4" type="ORF">DCE93_00915</name>
</gene>
<reference evidence="4 5" key="1">
    <citation type="submission" date="2018-04" db="EMBL/GenBank/DDBJ databases">
        <authorList>
            <person name="Li J."/>
        </authorList>
    </citation>
    <scope>NUCLEOTIDE SEQUENCE [LARGE SCALE GENOMIC DNA]</scope>
    <source>
        <strain evidence="5">30A</strain>
    </source>
</reference>
<sequence length="312" mass="32575">MPAWYRAAPDAAGNPQHSTKRRAGSRRDDEARTGVFPRAGCASSFYSRLKEAGAERPRHGGNTMIGTARTRRALGVGAITAAATLLLGGCAFLTPPQRFSDDATLDEQVHTIEIDHPEGSITVETDEDATSVELSRTVSYRGDRKIGTTFEVDDGVLVLSGCGRRCSVDYTVELPAGVDVRGATSNGTIDLTGVGDVEISTNNGRIELDDVSGAVDVETSNGRIEGRGLAGTGVRVSTSNGGIDLRLAAAQDVEARTSNGAIELTVPTDGSGYRVKTDTSNGPVDVGIDEDSDGEYVLDLATSNGAITITGR</sequence>
<evidence type="ECO:0000313" key="5">
    <source>
        <dbReference type="Proteomes" id="UP000244729"/>
    </source>
</evidence>
<dbReference type="KEGG" id="agm:DCE93_00915"/>
<protein>
    <recommendedName>
        <fullName evidence="3">DUF4097 domain-containing protein</fullName>
    </recommendedName>
</protein>
<feature type="domain" description="DUF4097" evidence="3">
    <location>
        <begin position="111"/>
        <end position="309"/>
    </location>
</feature>
<evidence type="ECO:0000259" key="3">
    <source>
        <dbReference type="Pfam" id="PF13349"/>
    </source>
</evidence>
<feature type="region of interest" description="Disordered" evidence="1">
    <location>
        <begin position="1"/>
        <end position="34"/>
    </location>
</feature>
<name>A0A2S0WSU8_9MICO</name>
<feature type="transmembrane region" description="Helical" evidence="2">
    <location>
        <begin position="73"/>
        <end position="94"/>
    </location>
</feature>
<dbReference type="OrthoDB" id="4331847at2"/>
<accession>A0A2S0WSU8</accession>
<evidence type="ECO:0000256" key="2">
    <source>
        <dbReference type="SAM" id="Phobius"/>
    </source>
</evidence>
<proteinExistence type="predicted"/>
<keyword evidence="2" id="KW-1133">Transmembrane helix</keyword>
<evidence type="ECO:0000256" key="1">
    <source>
        <dbReference type="SAM" id="MobiDB-lite"/>
    </source>
</evidence>